<organism evidence="20 21">
    <name type="scientific">Lacimicrobium alkaliphilum</name>
    <dbReference type="NCBI Taxonomy" id="1526571"/>
    <lineage>
        <taxon>Bacteria</taxon>
        <taxon>Pseudomonadati</taxon>
        <taxon>Pseudomonadota</taxon>
        <taxon>Gammaproteobacteria</taxon>
        <taxon>Alteromonadales</taxon>
        <taxon>Alteromonadaceae</taxon>
        <taxon>Lacimicrobium</taxon>
    </lineage>
</organism>
<dbReference type="PANTHER" id="PTHR38689">
    <property type="entry name" value="SUCCINATE DEHYDROGENASE HYDROPHOBIC MEMBRANE ANCHOR SUBUNIT"/>
    <property type="match status" value="1"/>
</dbReference>
<keyword evidence="13 19" id="KW-1133">Transmembrane helix</keyword>
<keyword evidence="10 19" id="KW-0812">Transmembrane</keyword>
<keyword evidence="14 18" id="KW-0408">Iron</keyword>
<dbReference type="GO" id="GO:0005886">
    <property type="term" value="C:plasma membrane"/>
    <property type="evidence" value="ECO:0007669"/>
    <property type="project" value="UniProtKB-SubCell"/>
</dbReference>
<keyword evidence="11 18" id="KW-0479">Metal-binding</keyword>
<keyword evidence="12 16" id="KW-0249">Electron transport</keyword>
<evidence type="ECO:0000256" key="2">
    <source>
        <dbReference type="ARBA" id="ARBA00004429"/>
    </source>
</evidence>
<evidence type="ECO:0000256" key="10">
    <source>
        <dbReference type="ARBA" id="ARBA00022692"/>
    </source>
</evidence>
<evidence type="ECO:0000256" key="19">
    <source>
        <dbReference type="SAM" id="Phobius"/>
    </source>
</evidence>
<comment type="pathway">
    <text evidence="3 16">Carbohydrate metabolism; tricarboxylic acid cycle.</text>
</comment>
<dbReference type="KEGG" id="lal:AT746_08575"/>
<comment type="function">
    <text evidence="1 16">Membrane-anchoring subunit of succinate dehydrogenase (SDH).</text>
</comment>
<evidence type="ECO:0000313" key="20">
    <source>
        <dbReference type="EMBL" id="ALS98299.1"/>
    </source>
</evidence>
<evidence type="ECO:0000256" key="16">
    <source>
        <dbReference type="PIRNR" id="PIRNR000169"/>
    </source>
</evidence>
<evidence type="ECO:0000256" key="14">
    <source>
        <dbReference type="ARBA" id="ARBA00023004"/>
    </source>
</evidence>
<feature type="binding site" description="axial binding residue" evidence="18">
    <location>
        <position position="71"/>
    </location>
    <ligand>
        <name>heme</name>
        <dbReference type="ChEBI" id="CHEBI:30413"/>
        <note>ligand shared with second transmembrane subunit</note>
    </ligand>
    <ligandPart>
        <name>Fe</name>
        <dbReference type="ChEBI" id="CHEBI:18248"/>
    </ligandPart>
</feature>
<evidence type="ECO:0000256" key="7">
    <source>
        <dbReference type="ARBA" id="ARBA00022519"/>
    </source>
</evidence>
<dbReference type="GO" id="GO:0020037">
    <property type="term" value="F:heme binding"/>
    <property type="evidence" value="ECO:0007669"/>
    <property type="project" value="InterPro"/>
</dbReference>
<dbReference type="OrthoDB" id="5612767at2"/>
<dbReference type="PIRSF" id="PIRSF000169">
    <property type="entry name" value="SDH_D"/>
    <property type="match status" value="1"/>
</dbReference>
<keyword evidence="6 16" id="KW-1003">Cell membrane</keyword>
<proteinExistence type="predicted"/>
<dbReference type="RefSeq" id="WP_062479171.1">
    <property type="nucleotide sequence ID" value="NZ_CP013650.1"/>
</dbReference>
<gene>
    <name evidence="20" type="primary">sdhD</name>
    <name evidence="20" type="ORF">AT746_08575</name>
</gene>
<dbReference type="GO" id="GO:0017004">
    <property type="term" value="P:cytochrome complex assembly"/>
    <property type="evidence" value="ECO:0007669"/>
    <property type="project" value="TreeGrafter"/>
</dbReference>
<reference evidence="20 21" key="1">
    <citation type="submission" date="2015-12" db="EMBL/GenBank/DDBJ databases">
        <title>Complete genome of Lacimicrobium alkaliphilum KCTC 32984.</title>
        <authorList>
            <person name="Kim S.-G."/>
            <person name="Lee Y.-J."/>
        </authorList>
    </citation>
    <scope>NUCLEOTIDE SEQUENCE [LARGE SCALE GENOMIC DNA]</scope>
    <source>
        <strain evidence="20 21">YelD216</strain>
    </source>
</reference>
<evidence type="ECO:0000256" key="11">
    <source>
        <dbReference type="ARBA" id="ARBA00022723"/>
    </source>
</evidence>
<evidence type="ECO:0000256" key="15">
    <source>
        <dbReference type="ARBA" id="ARBA00023136"/>
    </source>
</evidence>
<evidence type="ECO:0000256" key="12">
    <source>
        <dbReference type="ARBA" id="ARBA00022982"/>
    </source>
</evidence>
<dbReference type="GO" id="GO:0046872">
    <property type="term" value="F:metal ion binding"/>
    <property type="evidence" value="ECO:0007669"/>
    <property type="project" value="UniProtKB-KW"/>
</dbReference>
<dbReference type="InterPro" id="IPR014312">
    <property type="entry name" value="Succ_DH_anchor"/>
</dbReference>
<dbReference type="Gene3D" id="1.20.1300.10">
    <property type="entry name" value="Fumarate reductase/succinate dehydrogenase, transmembrane subunit"/>
    <property type="match status" value="1"/>
</dbReference>
<keyword evidence="8 16" id="KW-0816">Tricarboxylic acid cycle</keyword>
<evidence type="ECO:0000256" key="5">
    <source>
        <dbReference type="ARBA" id="ARBA00022448"/>
    </source>
</evidence>
<feature type="binding site" evidence="17">
    <location>
        <position position="83"/>
    </location>
    <ligand>
        <name>a ubiquinone</name>
        <dbReference type="ChEBI" id="CHEBI:16389"/>
    </ligand>
</feature>
<dbReference type="GO" id="GO:0006099">
    <property type="term" value="P:tricarboxylic acid cycle"/>
    <property type="evidence" value="ECO:0007669"/>
    <property type="project" value="UniProtKB-UniRule"/>
</dbReference>
<feature type="transmembrane region" description="Helical" evidence="19">
    <location>
        <begin position="51"/>
        <end position="74"/>
    </location>
</feature>
<keyword evidence="9 18" id="KW-0349">Heme</keyword>
<dbReference type="NCBIfam" id="TIGR02968">
    <property type="entry name" value="succ_dehyd_anc"/>
    <property type="match status" value="1"/>
</dbReference>
<dbReference type="SUPFAM" id="SSF81343">
    <property type="entry name" value="Fumarate reductase respiratory complex transmembrane subunits"/>
    <property type="match status" value="1"/>
</dbReference>
<name>A0A0U2QLQ6_9ALTE</name>
<evidence type="ECO:0000256" key="9">
    <source>
        <dbReference type="ARBA" id="ARBA00022617"/>
    </source>
</evidence>
<evidence type="ECO:0000256" key="1">
    <source>
        <dbReference type="ARBA" id="ARBA00004050"/>
    </source>
</evidence>
<keyword evidence="15 16" id="KW-0472">Membrane</keyword>
<evidence type="ECO:0000256" key="8">
    <source>
        <dbReference type="ARBA" id="ARBA00022532"/>
    </source>
</evidence>
<evidence type="ECO:0000313" key="21">
    <source>
        <dbReference type="Proteomes" id="UP000068447"/>
    </source>
</evidence>
<dbReference type="STRING" id="1526571.AT746_08575"/>
<dbReference type="PANTHER" id="PTHR38689:SF1">
    <property type="entry name" value="SUCCINATE DEHYDROGENASE HYDROPHOBIC MEMBRANE ANCHOR SUBUNIT"/>
    <property type="match status" value="1"/>
</dbReference>
<dbReference type="Proteomes" id="UP000068447">
    <property type="component" value="Chromosome"/>
</dbReference>
<dbReference type="EMBL" id="CP013650">
    <property type="protein sequence ID" value="ALS98299.1"/>
    <property type="molecule type" value="Genomic_DNA"/>
</dbReference>
<evidence type="ECO:0000256" key="18">
    <source>
        <dbReference type="PIRSR" id="PIRSR000169-2"/>
    </source>
</evidence>
<dbReference type="GO" id="GO:0009055">
    <property type="term" value="F:electron transfer activity"/>
    <property type="evidence" value="ECO:0007669"/>
    <property type="project" value="TreeGrafter"/>
</dbReference>
<evidence type="ECO:0000256" key="4">
    <source>
        <dbReference type="ARBA" id="ARBA00019425"/>
    </source>
</evidence>
<keyword evidence="5 16" id="KW-0813">Transport</keyword>
<comment type="subcellular location">
    <subcellularLocation>
        <location evidence="2 16">Cell inner membrane</location>
        <topology evidence="2 16">Multi-pass membrane protein</topology>
    </subcellularLocation>
</comment>
<protein>
    <recommendedName>
        <fullName evidence="4 16">Succinate dehydrogenase hydrophobic membrane anchor subunit</fullName>
    </recommendedName>
</protein>
<dbReference type="CDD" id="cd03494">
    <property type="entry name" value="SQR_TypeC_SdhD"/>
    <property type="match status" value="1"/>
</dbReference>
<dbReference type="AlphaFoldDB" id="A0A0U2QLQ6"/>
<evidence type="ECO:0000256" key="17">
    <source>
        <dbReference type="PIRSR" id="PIRSR000169-1"/>
    </source>
</evidence>
<dbReference type="UniPathway" id="UPA00223"/>
<feature type="transmembrane region" description="Helical" evidence="19">
    <location>
        <begin position="95"/>
        <end position="113"/>
    </location>
</feature>
<keyword evidence="7 16" id="KW-0997">Cell inner membrane</keyword>
<keyword evidence="21" id="KW-1185">Reference proteome</keyword>
<dbReference type="InterPro" id="IPR034804">
    <property type="entry name" value="SQR/QFR_C/D"/>
</dbReference>
<comment type="cofactor">
    <cofactor evidence="18">
        <name>heme</name>
        <dbReference type="ChEBI" id="CHEBI:30413"/>
    </cofactor>
    <text evidence="18">The heme is bound between the two transmembrane subunits.</text>
</comment>
<dbReference type="Pfam" id="PF01127">
    <property type="entry name" value="Sdh_cyt"/>
    <property type="match status" value="1"/>
</dbReference>
<sequence length="115" mass="12959">MITNQASFKRDGVQDYVSLRATAVIITAFALYMLWFFVSTPTVTYEIWRDLFAGLGMKVFTLAALISIMIHVRIGLWQVLTDYVKAPGLRASLQFILNLMAFAYVAVGLFVLWGV</sequence>
<feature type="transmembrane region" description="Helical" evidence="19">
    <location>
        <begin position="21"/>
        <end position="39"/>
    </location>
</feature>
<evidence type="ECO:0000256" key="6">
    <source>
        <dbReference type="ARBA" id="ARBA00022475"/>
    </source>
</evidence>
<evidence type="ECO:0000256" key="13">
    <source>
        <dbReference type="ARBA" id="ARBA00022989"/>
    </source>
</evidence>
<accession>A0A0U2QLQ6</accession>
<evidence type="ECO:0000256" key="3">
    <source>
        <dbReference type="ARBA" id="ARBA00005163"/>
    </source>
</evidence>
<dbReference type="InterPro" id="IPR000701">
    <property type="entry name" value="SuccDH_FuR_B_TM-su"/>
</dbReference>